<evidence type="ECO:0000256" key="8">
    <source>
        <dbReference type="ARBA" id="ARBA00023033"/>
    </source>
</evidence>
<comment type="cofactor">
    <cofactor evidence="1 9">
        <name>heme</name>
        <dbReference type="ChEBI" id="CHEBI:30413"/>
    </cofactor>
</comment>
<dbReference type="GO" id="GO:0016705">
    <property type="term" value="F:oxidoreductase activity, acting on paired donors, with incorporation or reduction of molecular oxygen"/>
    <property type="evidence" value="ECO:0007669"/>
    <property type="project" value="InterPro"/>
</dbReference>
<feature type="transmembrane region" description="Helical" evidence="10">
    <location>
        <begin position="6"/>
        <end position="23"/>
    </location>
</feature>
<comment type="caution">
    <text evidence="11">The sequence shown here is derived from an EMBL/GenBank/DDBJ whole genome shotgun (WGS) entry which is preliminary data.</text>
</comment>
<keyword evidence="10" id="KW-0812">Transmembrane</keyword>
<gene>
    <name evidence="11" type="ORF">D9619_009907</name>
</gene>
<dbReference type="InterPro" id="IPR050364">
    <property type="entry name" value="Cytochrome_P450_fung"/>
</dbReference>
<dbReference type="GO" id="GO:0020037">
    <property type="term" value="F:heme binding"/>
    <property type="evidence" value="ECO:0007669"/>
    <property type="project" value="InterPro"/>
</dbReference>
<keyword evidence="10" id="KW-0472">Membrane</keyword>
<dbReference type="InterPro" id="IPR002401">
    <property type="entry name" value="Cyt_P450_E_grp-I"/>
</dbReference>
<dbReference type="GO" id="GO:0005506">
    <property type="term" value="F:iron ion binding"/>
    <property type="evidence" value="ECO:0007669"/>
    <property type="project" value="InterPro"/>
</dbReference>
<dbReference type="AlphaFoldDB" id="A0A8H5F6D3"/>
<keyword evidence="12" id="KW-1185">Reference proteome</keyword>
<keyword evidence="10" id="KW-1133">Transmembrane helix</keyword>
<evidence type="ECO:0000313" key="12">
    <source>
        <dbReference type="Proteomes" id="UP000567179"/>
    </source>
</evidence>
<evidence type="ECO:0000256" key="2">
    <source>
        <dbReference type="ARBA" id="ARBA00005179"/>
    </source>
</evidence>
<dbReference type="OrthoDB" id="2789670at2759"/>
<reference evidence="11 12" key="1">
    <citation type="journal article" date="2020" name="ISME J.">
        <title>Uncovering the hidden diversity of litter-decomposition mechanisms in mushroom-forming fungi.</title>
        <authorList>
            <person name="Floudas D."/>
            <person name="Bentzer J."/>
            <person name="Ahren D."/>
            <person name="Johansson T."/>
            <person name="Persson P."/>
            <person name="Tunlid A."/>
        </authorList>
    </citation>
    <scope>NUCLEOTIDE SEQUENCE [LARGE SCALE GENOMIC DNA]</scope>
    <source>
        <strain evidence="11 12">CBS 101986</strain>
    </source>
</reference>
<dbReference type="Proteomes" id="UP000567179">
    <property type="component" value="Unassembled WGS sequence"/>
</dbReference>
<keyword evidence="5 9" id="KW-0479">Metal-binding</keyword>
<keyword evidence="6" id="KW-0560">Oxidoreductase</keyword>
<dbReference type="SUPFAM" id="SSF48264">
    <property type="entry name" value="Cytochrome P450"/>
    <property type="match status" value="1"/>
</dbReference>
<dbReference type="Pfam" id="PF00067">
    <property type="entry name" value="p450"/>
    <property type="match status" value="1"/>
</dbReference>
<evidence type="ECO:0000256" key="10">
    <source>
        <dbReference type="SAM" id="Phobius"/>
    </source>
</evidence>
<dbReference type="CDD" id="cd11065">
    <property type="entry name" value="CYP64-like"/>
    <property type="match status" value="1"/>
</dbReference>
<organism evidence="11 12">
    <name type="scientific">Psilocybe cf. subviscida</name>
    <dbReference type="NCBI Taxonomy" id="2480587"/>
    <lineage>
        <taxon>Eukaryota</taxon>
        <taxon>Fungi</taxon>
        <taxon>Dikarya</taxon>
        <taxon>Basidiomycota</taxon>
        <taxon>Agaricomycotina</taxon>
        <taxon>Agaricomycetes</taxon>
        <taxon>Agaricomycetidae</taxon>
        <taxon>Agaricales</taxon>
        <taxon>Agaricineae</taxon>
        <taxon>Strophariaceae</taxon>
        <taxon>Psilocybe</taxon>
    </lineage>
</organism>
<keyword evidence="7 9" id="KW-0408">Iron</keyword>
<evidence type="ECO:0000256" key="3">
    <source>
        <dbReference type="ARBA" id="ARBA00010617"/>
    </source>
</evidence>
<accession>A0A8H5F6D3</accession>
<dbReference type="EMBL" id="JAACJJ010000015">
    <property type="protein sequence ID" value="KAF5325182.1"/>
    <property type="molecule type" value="Genomic_DNA"/>
</dbReference>
<comment type="similarity">
    <text evidence="3">Belongs to the cytochrome P450 family.</text>
</comment>
<keyword evidence="8" id="KW-0503">Monooxygenase</keyword>
<evidence type="ECO:0000313" key="11">
    <source>
        <dbReference type="EMBL" id="KAF5325182.1"/>
    </source>
</evidence>
<sequence length="544" mass="61177">MTINLSAINLLEAFLSIVAIAILRQWIKSMRNPPGLLPPGPRGLPLLENILDMPQQKEWETFTEWARRFGELRDLHRPQARLLRLDQDAIPRTGVLIEFSNGIGDIVSVSIMGRRIVVVNSAKIASEMLDRKSAVYSDRPVMQMAGELVGWRDALPCLPYDHRFRNQRKMIHQVIGTHAAVSSFHPMLEAETRGFLKKAMEKPSDLLGHIRKTTGAVVLRLTYGYEVSETDDPLVKLADTTMDQFSKSVSPGGFLVNLVPALRLIPEWLPGGGFKKIAREWRKNLLMMTEKPYQFVKDSMKEGDSGVSYVTQHLASLQKGKTSEDDIKWSAMSLYAGGADTTVAAIYVFFLAMVLHPECARLAQKEIDEVVGRERLPTIEDMQKLPYVHAMALEVQRWHSLAPMGLPHRVMEDDVHDGYFIPKGSLVIANLFFIAHDERVYPDPFSFKPERFMGSNPEPDPRNIYYGFGRRICPGRLLADASVFITIAMSLAVSNIEKVTQDGKDVEVTYEQMAGSISHCKPFECSVKPRSKKAESLVLQAAEQ</sequence>
<protein>
    <recommendedName>
        <fullName evidence="13">Cytochrome P450</fullName>
    </recommendedName>
</protein>
<evidence type="ECO:0000256" key="5">
    <source>
        <dbReference type="ARBA" id="ARBA00022723"/>
    </source>
</evidence>
<dbReference type="InterPro" id="IPR001128">
    <property type="entry name" value="Cyt_P450"/>
</dbReference>
<dbReference type="Gene3D" id="1.10.630.10">
    <property type="entry name" value="Cytochrome P450"/>
    <property type="match status" value="1"/>
</dbReference>
<evidence type="ECO:0000256" key="6">
    <source>
        <dbReference type="ARBA" id="ARBA00023002"/>
    </source>
</evidence>
<dbReference type="PANTHER" id="PTHR46300:SF7">
    <property type="entry name" value="P450, PUTATIVE (EUROFUNG)-RELATED"/>
    <property type="match status" value="1"/>
</dbReference>
<proteinExistence type="inferred from homology"/>
<dbReference type="InterPro" id="IPR036396">
    <property type="entry name" value="Cyt_P450_sf"/>
</dbReference>
<dbReference type="PRINTS" id="PR00463">
    <property type="entry name" value="EP450I"/>
</dbReference>
<dbReference type="PANTHER" id="PTHR46300">
    <property type="entry name" value="P450, PUTATIVE (EUROFUNG)-RELATED-RELATED"/>
    <property type="match status" value="1"/>
</dbReference>
<evidence type="ECO:0000256" key="9">
    <source>
        <dbReference type="PIRSR" id="PIRSR602401-1"/>
    </source>
</evidence>
<evidence type="ECO:0000256" key="1">
    <source>
        <dbReference type="ARBA" id="ARBA00001971"/>
    </source>
</evidence>
<feature type="binding site" description="axial binding residue" evidence="9">
    <location>
        <position position="473"/>
    </location>
    <ligand>
        <name>heme</name>
        <dbReference type="ChEBI" id="CHEBI:30413"/>
    </ligand>
    <ligandPart>
        <name>Fe</name>
        <dbReference type="ChEBI" id="CHEBI:18248"/>
    </ligandPart>
</feature>
<dbReference type="GO" id="GO:0004497">
    <property type="term" value="F:monooxygenase activity"/>
    <property type="evidence" value="ECO:0007669"/>
    <property type="project" value="UniProtKB-KW"/>
</dbReference>
<comment type="pathway">
    <text evidence="2">Secondary metabolite biosynthesis.</text>
</comment>
<keyword evidence="4 9" id="KW-0349">Heme</keyword>
<evidence type="ECO:0000256" key="7">
    <source>
        <dbReference type="ARBA" id="ARBA00023004"/>
    </source>
</evidence>
<evidence type="ECO:0008006" key="13">
    <source>
        <dbReference type="Google" id="ProtNLM"/>
    </source>
</evidence>
<name>A0A8H5F6D3_9AGAR</name>
<evidence type="ECO:0000256" key="4">
    <source>
        <dbReference type="ARBA" id="ARBA00022617"/>
    </source>
</evidence>